<dbReference type="EMBL" id="CP034235">
    <property type="protein sequence ID" value="QGQ99359.1"/>
    <property type="molecule type" value="Genomic_DNA"/>
</dbReference>
<evidence type="ECO:0000313" key="2">
    <source>
        <dbReference type="Proteomes" id="UP000426246"/>
    </source>
</evidence>
<name>A0A6B8RU04_9BACL</name>
<accession>A0A6B8RU04</accession>
<keyword evidence="2" id="KW-1185">Reference proteome</keyword>
<protein>
    <submittedName>
        <fullName evidence="1">Uncharacterized protein</fullName>
    </submittedName>
</protein>
<dbReference type="RefSeq" id="WP_155704522.1">
    <property type="nucleotide sequence ID" value="NZ_CP034235.1"/>
</dbReference>
<gene>
    <name evidence="1" type="ORF">EHS13_33110</name>
</gene>
<organism evidence="1 2">
    <name type="scientific">Paenibacillus psychroresistens</name>
    <dbReference type="NCBI Taxonomy" id="1778678"/>
    <lineage>
        <taxon>Bacteria</taxon>
        <taxon>Bacillati</taxon>
        <taxon>Bacillota</taxon>
        <taxon>Bacilli</taxon>
        <taxon>Bacillales</taxon>
        <taxon>Paenibacillaceae</taxon>
        <taxon>Paenibacillus</taxon>
    </lineage>
</organism>
<dbReference type="OrthoDB" id="9932236at2"/>
<dbReference type="AlphaFoldDB" id="A0A6B8RU04"/>
<sequence>MNRHVDDSFLDICYEFINLKFKLKDSGKKDSIQIYFPEMLAKYYDYYKQVATIQFMGPSWMRPGYTSIEIRFYLNSFKIANLDQVLEAYSSGRSFKQNGVNPYYHYNINKSKYIKELFTNISKRLINNLGELFNDIETPLMPATIDEIPRY</sequence>
<proteinExistence type="predicted"/>
<reference evidence="2" key="1">
    <citation type="submission" date="2018-11" db="EMBL/GenBank/DDBJ databases">
        <title>Complete genome sequence of Paenibacillus sp. ML311-T8.</title>
        <authorList>
            <person name="Nam Y.-D."/>
            <person name="Kang J."/>
            <person name="Chung W.-H."/>
            <person name="Park Y.S."/>
        </authorList>
    </citation>
    <scope>NUCLEOTIDE SEQUENCE [LARGE SCALE GENOMIC DNA]</scope>
    <source>
        <strain evidence="2">ML311-T8</strain>
    </source>
</reference>
<evidence type="ECO:0000313" key="1">
    <source>
        <dbReference type="EMBL" id="QGQ99359.1"/>
    </source>
</evidence>
<dbReference type="Proteomes" id="UP000426246">
    <property type="component" value="Chromosome"/>
</dbReference>
<dbReference type="KEGG" id="ppsc:EHS13_33110"/>